<organism evidence="8 9">
    <name type="scientific">Fodinicola feengrottensis</name>
    <dbReference type="NCBI Taxonomy" id="435914"/>
    <lineage>
        <taxon>Bacteria</taxon>
        <taxon>Bacillati</taxon>
        <taxon>Actinomycetota</taxon>
        <taxon>Actinomycetes</taxon>
        <taxon>Mycobacteriales</taxon>
        <taxon>Fodinicola</taxon>
    </lineage>
</organism>
<dbReference type="PANTHER" id="PTHR35007">
    <property type="entry name" value="INTEGRAL MEMBRANE PROTEIN-RELATED"/>
    <property type="match status" value="1"/>
</dbReference>
<evidence type="ECO:0000256" key="1">
    <source>
        <dbReference type="ARBA" id="ARBA00004651"/>
    </source>
</evidence>
<evidence type="ECO:0000256" key="4">
    <source>
        <dbReference type="ARBA" id="ARBA00022989"/>
    </source>
</evidence>
<keyword evidence="3 6" id="KW-0812">Transmembrane</keyword>
<dbReference type="RefSeq" id="WP_344306681.1">
    <property type="nucleotide sequence ID" value="NZ_BAAANY010000001.1"/>
</dbReference>
<evidence type="ECO:0000313" key="9">
    <source>
        <dbReference type="Proteomes" id="UP001500618"/>
    </source>
</evidence>
<feature type="domain" description="Type II secretion system protein GspF" evidence="7">
    <location>
        <begin position="114"/>
        <end position="235"/>
    </location>
</feature>
<dbReference type="Pfam" id="PF00482">
    <property type="entry name" value="T2SSF"/>
    <property type="match status" value="1"/>
</dbReference>
<reference evidence="9" key="1">
    <citation type="journal article" date="2019" name="Int. J. Syst. Evol. Microbiol.">
        <title>The Global Catalogue of Microorganisms (GCM) 10K type strain sequencing project: providing services to taxonomists for standard genome sequencing and annotation.</title>
        <authorList>
            <consortium name="The Broad Institute Genomics Platform"/>
            <consortium name="The Broad Institute Genome Sequencing Center for Infectious Disease"/>
            <person name="Wu L."/>
            <person name="Ma J."/>
        </authorList>
    </citation>
    <scope>NUCLEOTIDE SEQUENCE [LARGE SCALE GENOMIC DNA]</scope>
    <source>
        <strain evidence="9">JCM 14718</strain>
    </source>
</reference>
<protein>
    <recommendedName>
        <fullName evidence="7">Type II secretion system protein GspF domain-containing protein</fullName>
    </recommendedName>
</protein>
<dbReference type="InterPro" id="IPR018076">
    <property type="entry name" value="T2SS_GspF_dom"/>
</dbReference>
<evidence type="ECO:0000256" key="5">
    <source>
        <dbReference type="ARBA" id="ARBA00023136"/>
    </source>
</evidence>
<evidence type="ECO:0000313" key="8">
    <source>
        <dbReference type="EMBL" id="GAA1658616.1"/>
    </source>
</evidence>
<keyword evidence="5 6" id="KW-0472">Membrane</keyword>
<dbReference type="Gene3D" id="1.20.81.30">
    <property type="entry name" value="Type II secretion system (T2SS), domain F"/>
    <property type="match status" value="1"/>
</dbReference>
<gene>
    <name evidence="8" type="ORF">GCM10009765_05020</name>
</gene>
<keyword evidence="2" id="KW-1003">Cell membrane</keyword>
<evidence type="ECO:0000256" key="2">
    <source>
        <dbReference type="ARBA" id="ARBA00022475"/>
    </source>
</evidence>
<sequence>MNFVAAAALVVAGLLVLAGKPMAHRSLAAARLAAVVAPVRVNPAPAAVANRRRWWPATAAALAGVASWALVGQWWGILLGGAVAYAIHRGVAKLEPAAVRADRAQADAWLPLVADLLAAALRAGATTDRALKVVAEAVGGPLGDRLGAVGAALAMGAPPEEAWQPLHDLPNAAALARAGIRSAESGAALADTAASVADRLRGEADAAAEAAARRSGVLIVLPLGLCFLPAFVLLGVVPVVGSVLAGVLR</sequence>
<evidence type="ECO:0000259" key="7">
    <source>
        <dbReference type="Pfam" id="PF00482"/>
    </source>
</evidence>
<proteinExistence type="predicted"/>
<comment type="subcellular location">
    <subcellularLocation>
        <location evidence="1">Cell membrane</location>
        <topology evidence="1">Multi-pass membrane protein</topology>
    </subcellularLocation>
</comment>
<evidence type="ECO:0000256" key="3">
    <source>
        <dbReference type="ARBA" id="ARBA00022692"/>
    </source>
</evidence>
<evidence type="ECO:0000256" key="6">
    <source>
        <dbReference type="SAM" id="Phobius"/>
    </source>
</evidence>
<accession>A0ABP4RP16</accession>
<keyword evidence="4 6" id="KW-1133">Transmembrane helix</keyword>
<feature type="transmembrane region" description="Helical" evidence="6">
    <location>
        <begin position="217"/>
        <end position="248"/>
    </location>
</feature>
<dbReference type="InterPro" id="IPR042094">
    <property type="entry name" value="T2SS_GspF_sf"/>
</dbReference>
<keyword evidence="9" id="KW-1185">Reference proteome</keyword>
<comment type="caution">
    <text evidence="8">The sequence shown here is derived from an EMBL/GenBank/DDBJ whole genome shotgun (WGS) entry which is preliminary data.</text>
</comment>
<dbReference type="PANTHER" id="PTHR35007:SF3">
    <property type="entry name" value="POSSIBLE CONSERVED ALANINE RICH MEMBRANE PROTEIN"/>
    <property type="match status" value="1"/>
</dbReference>
<dbReference type="EMBL" id="BAAANY010000001">
    <property type="protein sequence ID" value="GAA1658616.1"/>
    <property type="molecule type" value="Genomic_DNA"/>
</dbReference>
<name>A0ABP4RP16_9ACTN</name>
<dbReference type="Proteomes" id="UP001500618">
    <property type="component" value="Unassembled WGS sequence"/>
</dbReference>
<feature type="transmembrane region" description="Helical" evidence="6">
    <location>
        <begin position="57"/>
        <end position="87"/>
    </location>
</feature>